<dbReference type="EMBL" id="JH167173">
    <property type="protein sequence ID" value="EHB01166.1"/>
    <property type="molecule type" value="Genomic_DNA"/>
</dbReference>
<evidence type="ECO:0000313" key="4">
    <source>
        <dbReference type="Proteomes" id="UP000006813"/>
    </source>
</evidence>
<dbReference type="SUPFAM" id="SSF101478">
    <property type="entry name" value="ADP-ribosylglycohydrolase"/>
    <property type="match status" value="3"/>
</dbReference>
<dbReference type="InterPro" id="IPR050792">
    <property type="entry name" value="ADP-ribosylglycohydrolase"/>
</dbReference>
<dbReference type="InParanoid" id="G5AVV5"/>
<dbReference type="FunCoup" id="G5AVV5">
    <property type="interactions" value="5"/>
</dbReference>
<keyword evidence="2" id="KW-0479">Metal-binding</keyword>
<evidence type="ECO:0000256" key="2">
    <source>
        <dbReference type="PIRSR" id="PIRSR605502-1"/>
    </source>
</evidence>
<dbReference type="GO" id="GO:0046872">
    <property type="term" value="F:metal ion binding"/>
    <property type="evidence" value="ECO:0007669"/>
    <property type="project" value="UniProtKB-KW"/>
</dbReference>
<dbReference type="InterPro" id="IPR005502">
    <property type="entry name" value="Ribosyl_crysJ1"/>
</dbReference>
<accession>G5AVV5</accession>
<organism evidence="3 4">
    <name type="scientific">Heterocephalus glaber</name>
    <name type="common">Naked mole rat</name>
    <dbReference type="NCBI Taxonomy" id="10181"/>
    <lineage>
        <taxon>Eukaryota</taxon>
        <taxon>Metazoa</taxon>
        <taxon>Chordata</taxon>
        <taxon>Craniata</taxon>
        <taxon>Vertebrata</taxon>
        <taxon>Euteleostomi</taxon>
        <taxon>Mammalia</taxon>
        <taxon>Eutheria</taxon>
        <taxon>Euarchontoglires</taxon>
        <taxon>Glires</taxon>
        <taxon>Rodentia</taxon>
        <taxon>Hystricomorpha</taxon>
        <taxon>Bathyergidae</taxon>
        <taxon>Heterocephalus</taxon>
    </lineage>
</organism>
<comment type="cofactor">
    <cofactor evidence="2">
        <name>Mg(2+)</name>
        <dbReference type="ChEBI" id="CHEBI:18420"/>
    </cofactor>
    <text evidence="2">Binds 2 magnesium ions per subunit.</text>
</comment>
<dbReference type="AlphaFoldDB" id="G5AVV5"/>
<evidence type="ECO:0000313" key="3">
    <source>
        <dbReference type="EMBL" id="EHB01166.1"/>
    </source>
</evidence>
<dbReference type="GO" id="GO:0016799">
    <property type="term" value="F:hydrolase activity, hydrolyzing N-glycosyl compounds"/>
    <property type="evidence" value="ECO:0007669"/>
    <property type="project" value="UniProtKB-ARBA"/>
</dbReference>
<keyword evidence="3" id="KW-0378">Hydrolase</keyword>
<protein>
    <submittedName>
        <fullName evidence="3">[ADP-ribosylarginine] hydrolase-like protein 1</fullName>
    </submittedName>
</protein>
<dbReference type="STRING" id="10181.G5AVV5"/>
<dbReference type="Gene3D" id="1.10.4080.10">
    <property type="entry name" value="ADP-ribosylation/Crystallin J1"/>
    <property type="match status" value="3"/>
</dbReference>
<reference evidence="3 4" key="1">
    <citation type="journal article" date="2011" name="Nature">
        <title>Genome sequencing reveals insights into physiology and longevity of the naked mole rat.</title>
        <authorList>
            <person name="Kim E.B."/>
            <person name="Fang X."/>
            <person name="Fushan A.A."/>
            <person name="Huang Z."/>
            <person name="Lobanov A.V."/>
            <person name="Han L."/>
            <person name="Marino S.M."/>
            <person name="Sun X."/>
            <person name="Turanov A.A."/>
            <person name="Yang P."/>
            <person name="Yim S.H."/>
            <person name="Zhao X."/>
            <person name="Kasaikina M.V."/>
            <person name="Stoletzki N."/>
            <person name="Peng C."/>
            <person name="Polak P."/>
            <person name="Xiong Z."/>
            <person name="Kiezun A."/>
            <person name="Zhu Y."/>
            <person name="Chen Y."/>
            <person name="Kryukov G.V."/>
            <person name="Zhang Q."/>
            <person name="Peshkin L."/>
            <person name="Yang L."/>
            <person name="Bronson R.T."/>
            <person name="Buffenstein R."/>
            <person name="Wang B."/>
            <person name="Han C."/>
            <person name="Li Q."/>
            <person name="Chen L."/>
            <person name="Zhao W."/>
            <person name="Sunyaev S.R."/>
            <person name="Park T.J."/>
            <person name="Zhang G."/>
            <person name="Wang J."/>
            <person name="Gladyshev V.N."/>
        </authorList>
    </citation>
    <scope>NUCLEOTIDE SEQUENCE [LARGE SCALE GENOMIC DNA]</scope>
</reference>
<proteinExistence type="inferred from homology"/>
<name>G5AVV5_HETGA</name>
<dbReference type="Proteomes" id="UP000006813">
    <property type="component" value="Unassembled WGS sequence"/>
</dbReference>
<feature type="binding site" evidence="2">
    <location>
        <position position="55"/>
    </location>
    <ligand>
        <name>Mg(2+)</name>
        <dbReference type="ChEBI" id="CHEBI:18420"/>
        <label>1</label>
    </ligand>
</feature>
<dbReference type="Pfam" id="PF03747">
    <property type="entry name" value="ADP_ribosyl_GH"/>
    <property type="match status" value="2"/>
</dbReference>
<dbReference type="PANTHER" id="PTHR16222:SF23">
    <property type="entry name" value="INACTIVE ADP-RIBOSYLTRANSFERASE ARH2"/>
    <property type="match status" value="1"/>
</dbReference>
<feature type="binding site" evidence="2">
    <location>
        <position position="56"/>
    </location>
    <ligand>
        <name>Mg(2+)</name>
        <dbReference type="ChEBI" id="CHEBI:18420"/>
        <label>1</label>
    </ligand>
</feature>
<keyword evidence="2" id="KW-0460">Magnesium</keyword>
<comment type="similarity">
    <text evidence="1">Belongs to the ADP-ribosylglycohydrolase family.</text>
</comment>
<dbReference type="PANTHER" id="PTHR16222">
    <property type="entry name" value="ADP-RIBOSYLGLYCOHYDROLASE"/>
    <property type="match status" value="1"/>
</dbReference>
<dbReference type="eggNOG" id="ENOG502QPMI">
    <property type="taxonomic scope" value="Eukaryota"/>
</dbReference>
<gene>
    <name evidence="3" type="ORF">GW7_08582</name>
</gene>
<evidence type="ECO:0000256" key="1">
    <source>
        <dbReference type="ARBA" id="ARBA00010702"/>
    </source>
</evidence>
<dbReference type="InterPro" id="IPR036705">
    <property type="entry name" value="Ribosyl_crysJ1_sf"/>
</dbReference>
<sequence length="576" mass="64083">MEKFKAAMLLGSVGDALGYGNVCRENSALGSVQEELQKVGGLDHLVLSPGKWPVSDNTIMHMATAEALTTDYWCLDDLYREMVRCYVETIEKLPEHQPDPATVEGCSQLKPDNYLLAWHTPFSEKGSGFGAATKAMCIGMRYWEPARLETLVEVSIECGRMTHNHPTGFLGSLCTALFASYAVQGKPLVQWGRDMLRAVPLAEGYCKRTIRHTAGGICTPLTQSLLPPCLSLYQPVSQRSQESSKLSPGGHWARGGASLSQDCPPALGSATMSPTTGRSCSTQLPGLGGRGGVQRSCDLPALQAQGQWGPCGGEQVPRCRATWPSTLSKAIVLAAHRMAPATLLCLRLEYQEHWFYFEAKWQFYLEERKISDDTENRAHFPDNYGSAEERDKTYKKWSSEGRGGRRGHDAPMIAYDALLAAGSSWAELCHRAMFHREYQEHWFYFEAKWQFYLEERKISDDTENRAHFPDNYGSAEERDKTYKKWSSEGRGGRRGHDAPMIAYDALLAAGSSWAELCHRAMFHRGESGATGTIAGCLFGLLHGLDAVPRGLYQELQHRARLEELGTALHRRSSEEK</sequence>